<sequence>MKDPEKLKRSLSLPLITFYGLGTILGAGIYVLIGEVAAEAGFHAPLSFLLASFIAGFSAFSFAELSSRYPKSAGPALYMHSAFGFQLLSTVVGILVISIGVISAAAISKGFTGYLHVFFDFPDWLAISGIVISLGLIAIWGINESVFTISLMTTIELLGLLIIIWIGKDSLLLLPERMPEMLPPSDLREWPTIFSGAILAFYAFIGFEDMVSVAEEIKEPKKNLPRAIIISLFVTTFLYITIALIAILAMPIDQLAGSHAPLAMLYQYKTGSPPTLITLISLFAVINGALVQIIMGSRVLYGLSSQGWLPAAIGKIHPRTRTPVRATLLLTAIILVMALWLPLVTLARITSLITLAVFACINAALLVIKRREGTPMGVQTYPGWIPLAGLFTSSLIIFLELMRFLP</sequence>
<reference evidence="7 8" key="1">
    <citation type="submission" date="2020-08" db="EMBL/GenBank/DDBJ databases">
        <title>Bridging the membrane lipid divide: bacteria of the FCB group superphylum have the potential to synthesize archaeal ether lipids.</title>
        <authorList>
            <person name="Villanueva L."/>
            <person name="Von Meijenfeldt F.A.B."/>
            <person name="Westbye A.B."/>
            <person name="Yadav S."/>
            <person name="Hopmans E.C."/>
            <person name="Dutilh B.E."/>
            <person name="Sinninghe Damste J.S."/>
        </authorList>
    </citation>
    <scope>NUCLEOTIDE SEQUENCE [LARGE SCALE GENOMIC DNA]</scope>
    <source>
        <strain evidence="7">NIOZ-UU47</strain>
    </source>
</reference>
<dbReference type="Gene3D" id="1.20.1740.10">
    <property type="entry name" value="Amino acid/polyamine transporter I"/>
    <property type="match status" value="1"/>
</dbReference>
<evidence type="ECO:0000256" key="6">
    <source>
        <dbReference type="SAM" id="Phobius"/>
    </source>
</evidence>
<dbReference type="PANTHER" id="PTHR43243:SF4">
    <property type="entry name" value="CATIONIC AMINO ACID TRANSPORTER 4"/>
    <property type="match status" value="1"/>
</dbReference>
<feature type="transmembrane region" description="Helical" evidence="6">
    <location>
        <begin position="349"/>
        <end position="368"/>
    </location>
</feature>
<comment type="caution">
    <text evidence="7">The sequence shown here is derived from an EMBL/GenBank/DDBJ whole genome shotgun (WGS) entry which is preliminary data.</text>
</comment>
<dbReference type="PANTHER" id="PTHR43243">
    <property type="entry name" value="INNER MEMBRANE TRANSPORTER YGJI-RELATED"/>
    <property type="match status" value="1"/>
</dbReference>
<feature type="transmembrane region" description="Helical" evidence="6">
    <location>
        <begin position="77"/>
        <end position="104"/>
    </location>
</feature>
<proteinExistence type="predicted"/>
<evidence type="ECO:0000256" key="5">
    <source>
        <dbReference type="ARBA" id="ARBA00023136"/>
    </source>
</evidence>
<accession>A0A8J6N9L7</accession>
<comment type="subcellular location">
    <subcellularLocation>
        <location evidence="1">Membrane</location>
        <topology evidence="1">Multi-pass membrane protein</topology>
    </subcellularLocation>
</comment>
<feature type="transmembrane region" description="Helical" evidence="6">
    <location>
        <begin position="149"/>
        <end position="167"/>
    </location>
</feature>
<dbReference type="Pfam" id="PF13520">
    <property type="entry name" value="AA_permease_2"/>
    <property type="match status" value="1"/>
</dbReference>
<dbReference type="PIRSF" id="PIRSF006060">
    <property type="entry name" value="AA_transporter"/>
    <property type="match status" value="1"/>
</dbReference>
<feature type="transmembrane region" description="Helical" evidence="6">
    <location>
        <begin position="124"/>
        <end position="142"/>
    </location>
</feature>
<organism evidence="7 8">
    <name type="scientific">Candidatus Desulfobia pelagia</name>
    <dbReference type="NCBI Taxonomy" id="2841692"/>
    <lineage>
        <taxon>Bacteria</taxon>
        <taxon>Pseudomonadati</taxon>
        <taxon>Thermodesulfobacteriota</taxon>
        <taxon>Desulfobulbia</taxon>
        <taxon>Desulfobulbales</taxon>
        <taxon>Desulfobulbaceae</taxon>
        <taxon>Candidatus Desulfobia</taxon>
    </lineage>
</organism>
<evidence type="ECO:0000256" key="3">
    <source>
        <dbReference type="ARBA" id="ARBA00022692"/>
    </source>
</evidence>
<evidence type="ECO:0000313" key="7">
    <source>
        <dbReference type="EMBL" id="MBC8316481.1"/>
    </source>
</evidence>
<evidence type="ECO:0000313" key="8">
    <source>
        <dbReference type="Proteomes" id="UP000614424"/>
    </source>
</evidence>
<evidence type="ECO:0000256" key="4">
    <source>
        <dbReference type="ARBA" id="ARBA00022989"/>
    </source>
</evidence>
<dbReference type="GO" id="GO:0015171">
    <property type="term" value="F:amino acid transmembrane transporter activity"/>
    <property type="evidence" value="ECO:0007669"/>
    <property type="project" value="TreeGrafter"/>
</dbReference>
<dbReference type="AlphaFoldDB" id="A0A8J6N9L7"/>
<feature type="transmembrane region" description="Helical" evidence="6">
    <location>
        <begin position="380"/>
        <end position="399"/>
    </location>
</feature>
<feature type="transmembrane region" description="Helical" evidence="6">
    <location>
        <begin position="228"/>
        <end position="252"/>
    </location>
</feature>
<feature type="transmembrane region" description="Helical" evidence="6">
    <location>
        <begin position="322"/>
        <end position="343"/>
    </location>
</feature>
<keyword evidence="2" id="KW-0813">Transport</keyword>
<feature type="transmembrane region" description="Helical" evidence="6">
    <location>
        <begin position="187"/>
        <end position="207"/>
    </location>
</feature>
<name>A0A8J6N9L7_9BACT</name>
<keyword evidence="3 6" id="KW-0812">Transmembrane</keyword>
<dbReference type="InterPro" id="IPR002293">
    <property type="entry name" value="AA/rel_permease1"/>
</dbReference>
<protein>
    <submittedName>
        <fullName evidence="7">Amino acid permease</fullName>
    </submittedName>
</protein>
<evidence type="ECO:0000256" key="2">
    <source>
        <dbReference type="ARBA" id="ARBA00022448"/>
    </source>
</evidence>
<feature type="transmembrane region" description="Helical" evidence="6">
    <location>
        <begin position="45"/>
        <end position="65"/>
    </location>
</feature>
<keyword evidence="5 6" id="KW-0472">Membrane</keyword>
<evidence type="ECO:0000256" key="1">
    <source>
        <dbReference type="ARBA" id="ARBA00004141"/>
    </source>
</evidence>
<feature type="transmembrane region" description="Helical" evidence="6">
    <location>
        <begin position="12"/>
        <end position="33"/>
    </location>
</feature>
<gene>
    <name evidence="7" type="ORF">H8E41_01150</name>
</gene>
<dbReference type="EMBL" id="JACNJZ010000036">
    <property type="protein sequence ID" value="MBC8316481.1"/>
    <property type="molecule type" value="Genomic_DNA"/>
</dbReference>
<feature type="transmembrane region" description="Helical" evidence="6">
    <location>
        <begin position="276"/>
        <end position="301"/>
    </location>
</feature>
<keyword evidence="4 6" id="KW-1133">Transmembrane helix</keyword>
<dbReference type="Proteomes" id="UP000614424">
    <property type="component" value="Unassembled WGS sequence"/>
</dbReference>
<dbReference type="GO" id="GO:0016020">
    <property type="term" value="C:membrane"/>
    <property type="evidence" value="ECO:0007669"/>
    <property type="project" value="UniProtKB-SubCell"/>
</dbReference>